<evidence type="ECO:0000256" key="6">
    <source>
        <dbReference type="ARBA" id="ARBA00022982"/>
    </source>
</evidence>
<dbReference type="CDD" id="cd00207">
    <property type="entry name" value="fer2"/>
    <property type="match status" value="1"/>
</dbReference>
<dbReference type="Gene3D" id="3.10.20.30">
    <property type="match status" value="1"/>
</dbReference>
<evidence type="ECO:0000256" key="10">
    <source>
        <dbReference type="PIRSR" id="PIRSR601486-1"/>
    </source>
</evidence>
<keyword evidence="5 10" id="KW-0479">Metal-binding</keyword>
<dbReference type="PANTHER" id="PTHR43112:SF3">
    <property type="entry name" value="FERREDOXIN-2, CHLOROPLASTIC"/>
    <property type="match status" value="1"/>
</dbReference>
<keyword evidence="13" id="KW-1185">Reference proteome</keyword>
<dbReference type="GO" id="GO:0051537">
    <property type="term" value="F:2 iron, 2 sulfur cluster binding"/>
    <property type="evidence" value="ECO:0007669"/>
    <property type="project" value="UniProtKB-KW"/>
</dbReference>
<evidence type="ECO:0000256" key="2">
    <source>
        <dbReference type="ARBA" id="ARBA00022448"/>
    </source>
</evidence>
<feature type="domain" description="2Fe-2S ferredoxin-type" evidence="11">
    <location>
        <begin position="1"/>
        <end position="94"/>
    </location>
</feature>
<dbReference type="PANTHER" id="PTHR43112">
    <property type="entry name" value="FERREDOXIN"/>
    <property type="match status" value="1"/>
</dbReference>
<sequence length="381" mass="43714">MSTDNKEHVIYFESGKYTVRADETVLDALLRQGVNVPFSCKGGVCQACMMRCVEGEVPERAQRGLVPEQQRRGCLLVCVCEPQTDMSLLRGTPEDHVTECMLHEATPLAEAENTFKVKFELARACPMTIGDRLRVVSPEGAVEPLMEVTAVDSDWDVTATLRLTENAHRPDWLSGDPFGVMFFVRGPFVEGSRDGFQPEQPQPQPQPEVWQALGDGAKVRVVLEDFYDRVYEDERLAPFFQHVTKERLVEKQYSFMHQLFTGKKVYFGNRPRNIHHWMVISDDLMDHRRRILDAAMLRHGVTDEQRHVWHAYEENYRPDIVKDEAWPLKVGENEYVDLESFDKEVLLEATLCDYCGNEVLAGEEVIYHRRTGKISCPRCSS</sequence>
<keyword evidence="8" id="KW-0411">Iron-sulfur</keyword>
<organism evidence="12 13">
    <name type="scientific">Saezia sanguinis</name>
    <dbReference type="NCBI Taxonomy" id="1965230"/>
    <lineage>
        <taxon>Bacteria</taxon>
        <taxon>Pseudomonadati</taxon>
        <taxon>Pseudomonadota</taxon>
        <taxon>Betaproteobacteria</taxon>
        <taxon>Burkholderiales</taxon>
        <taxon>Saeziaceae</taxon>
        <taxon>Saezia</taxon>
    </lineage>
</organism>
<evidence type="ECO:0000256" key="3">
    <source>
        <dbReference type="ARBA" id="ARBA00022617"/>
    </source>
</evidence>
<protein>
    <submittedName>
        <fullName evidence="12">Ferredoxin-1</fullName>
    </submittedName>
</protein>
<feature type="binding site" description="distal binding residue" evidence="10">
    <location>
        <position position="275"/>
    </location>
    <ligand>
        <name>heme</name>
        <dbReference type="ChEBI" id="CHEBI:30413"/>
    </ligand>
    <ligandPart>
        <name>Fe</name>
        <dbReference type="ChEBI" id="CHEBI:18248"/>
    </ligandPart>
</feature>
<keyword evidence="2" id="KW-0813">Transport</keyword>
<dbReference type="CDD" id="cd00454">
    <property type="entry name" value="TrHb1_N"/>
    <property type="match status" value="1"/>
</dbReference>
<dbReference type="Gene3D" id="1.10.490.10">
    <property type="entry name" value="Globins"/>
    <property type="match status" value="1"/>
</dbReference>
<accession>A0A433SEA1</accession>
<evidence type="ECO:0000256" key="1">
    <source>
        <dbReference type="ARBA" id="ARBA00007874"/>
    </source>
</evidence>
<evidence type="ECO:0000256" key="7">
    <source>
        <dbReference type="ARBA" id="ARBA00023004"/>
    </source>
</evidence>
<dbReference type="RefSeq" id="WP_126978837.1">
    <property type="nucleotide sequence ID" value="NZ_PQSP01000002.1"/>
</dbReference>
<dbReference type="SUPFAM" id="SSF54292">
    <property type="entry name" value="2Fe-2S ferredoxin-like"/>
    <property type="match status" value="1"/>
</dbReference>
<dbReference type="Proteomes" id="UP000286947">
    <property type="component" value="Unassembled WGS sequence"/>
</dbReference>
<evidence type="ECO:0000256" key="5">
    <source>
        <dbReference type="ARBA" id="ARBA00022723"/>
    </source>
</evidence>
<keyword evidence="4" id="KW-0001">2Fe-2S</keyword>
<evidence type="ECO:0000256" key="8">
    <source>
        <dbReference type="ARBA" id="ARBA00023014"/>
    </source>
</evidence>
<evidence type="ECO:0000256" key="4">
    <source>
        <dbReference type="ARBA" id="ARBA00022714"/>
    </source>
</evidence>
<keyword evidence="6" id="KW-0249">Electron transport</keyword>
<name>A0A433SEA1_9BURK</name>
<dbReference type="EMBL" id="PQSP01000002">
    <property type="protein sequence ID" value="RUS67067.1"/>
    <property type="molecule type" value="Genomic_DNA"/>
</dbReference>
<dbReference type="OrthoDB" id="9806195at2"/>
<dbReference type="AlphaFoldDB" id="A0A433SEA1"/>
<reference evidence="12 13" key="1">
    <citation type="submission" date="2018-01" db="EMBL/GenBank/DDBJ databases">
        <title>Saezia sanguinis gen. nov., sp. nov., in the order Burkholderiales isolated from human blood.</title>
        <authorList>
            <person name="Medina-Pascual M.J."/>
            <person name="Valdezate S."/>
            <person name="Monzon S."/>
            <person name="Cuesta I."/>
            <person name="Carrasco G."/>
            <person name="Villalon P."/>
            <person name="Saez-Nieto J.A."/>
        </authorList>
    </citation>
    <scope>NUCLEOTIDE SEQUENCE [LARGE SCALE GENOMIC DNA]</scope>
    <source>
        <strain evidence="12 13">CNM695-12</strain>
    </source>
</reference>
<dbReference type="InterPro" id="IPR001041">
    <property type="entry name" value="2Fe-2S_ferredoxin-type"/>
</dbReference>
<gene>
    <name evidence="12" type="primary">petF1</name>
    <name evidence="12" type="ORF">CUZ56_01006</name>
</gene>
<evidence type="ECO:0000259" key="11">
    <source>
        <dbReference type="PROSITE" id="PS51085"/>
    </source>
</evidence>
<comment type="similarity">
    <text evidence="1">Belongs to the 2Fe2S plant-type ferredoxin family.</text>
</comment>
<dbReference type="GO" id="GO:0019825">
    <property type="term" value="F:oxygen binding"/>
    <property type="evidence" value="ECO:0007669"/>
    <property type="project" value="InterPro"/>
</dbReference>
<comment type="cofactor">
    <cofactor evidence="9">
        <name>[2Fe-2S] cluster</name>
        <dbReference type="ChEBI" id="CHEBI:190135"/>
    </cofactor>
</comment>
<evidence type="ECO:0000313" key="12">
    <source>
        <dbReference type="EMBL" id="RUS67067.1"/>
    </source>
</evidence>
<evidence type="ECO:0000256" key="9">
    <source>
        <dbReference type="ARBA" id="ARBA00034078"/>
    </source>
</evidence>
<dbReference type="InterPro" id="IPR009050">
    <property type="entry name" value="Globin-like_sf"/>
</dbReference>
<dbReference type="InterPro" id="IPR012675">
    <property type="entry name" value="Beta-grasp_dom_sf"/>
</dbReference>
<keyword evidence="3 10" id="KW-0349">Heme</keyword>
<dbReference type="PROSITE" id="PS51085">
    <property type="entry name" value="2FE2S_FER_2"/>
    <property type="match status" value="1"/>
</dbReference>
<dbReference type="GO" id="GO:0020037">
    <property type="term" value="F:heme binding"/>
    <property type="evidence" value="ECO:0007669"/>
    <property type="project" value="InterPro"/>
</dbReference>
<dbReference type="InterPro" id="IPR001486">
    <property type="entry name" value="Hemoglobin_trunc"/>
</dbReference>
<dbReference type="GO" id="GO:0046872">
    <property type="term" value="F:metal ion binding"/>
    <property type="evidence" value="ECO:0007669"/>
    <property type="project" value="UniProtKB-KW"/>
</dbReference>
<evidence type="ECO:0000313" key="13">
    <source>
        <dbReference type="Proteomes" id="UP000286947"/>
    </source>
</evidence>
<keyword evidence="7 10" id="KW-0408">Iron</keyword>
<comment type="caution">
    <text evidence="12">The sequence shown here is derived from an EMBL/GenBank/DDBJ whole genome shotgun (WGS) entry which is preliminary data.</text>
</comment>
<dbReference type="InterPro" id="IPR036010">
    <property type="entry name" value="2Fe-2S_ferredoxin-like_sf"/>
</dbReference>
<dbReference type="Pfam" id="PF00111">
    <property type="entry name" value="Fer2"/>
    <property type="match status" value="1"/>
</dbReference>
<dbReference type="Pfam" id="PF01152">
    <property type="entry name" value="Bac_globin"/>
    <property type="match status" value="1"/>
</dbReference>
<dbReference type="SUPFAM" id="SSF46458">
    <property type="entry name" value="Globin-like"/>
    <property type="match status" value="1"/>
</dbReference>
<proteinExistence type="inferred from homology"/>
<dbReference type="InterPro" id="IPR012292">
    <property type="entry name" value="Globin/Proto"/>
</dbReference>